<gene>
    <name evidence="2" type="ORF">GS429_07785</name>
</gene>
<dbReference type="GO" id="GO:0016787">
    <property type="term" value="F:hydrolase activity"/>
    <property type="evidence" value="ECO:0007669"/>
    <property type="project" value="UniProtKB-KW"/>
</dbReference>
<keyword evidence="1" id="KW-0812">Transmembrane</keyword>
<dbReference type="AlphaFoldDB" id="A0A6B0VKA2"/>
<organism evidence="2 3">
    <name type="scientific">Natronorubrum halalkaliphilum</name>
    <dbReference type="NCBI Taxonomy" id="2691917"/>
    <lineage>
        <taxon>Archaea</taxon>
        <taxon>Methanobacteriati</taxon>
        <taxon>Methanobacteriota</taxon>
        <taxon>Stenosarchaea group</taxon>
        <taxon>Halobacteria</taxon>
        <taxon>Halobacteriales</taxon>
        <taxon>Natrialbaceae</taxon>
        <taxon>Natronorubrum</taxon>
    </lineage>
</organism>
<dbReference type="Proteomes" id="UP000434101">
    <property type="component" value="Unassembled WGS sequence"/>
</dbReference>
<keyword evidence="1" id="KW-1133">Transmembrane helix</keyword>
<protein>
    <submittedName>
        <fullName evidence="2">Metal-dependent hydrolase</fullName>
    </submittedName>
</protein>
<name>A0A6B0VKA2_9EURY</name>
<dbReference type="RefSeq" id="WP_160064300.1">
    <property type="nucleotide sequence ID" value="NZ_WUYX01000027.1"/>
</dbReference>
<evidence type="ECO:0000313" key="3">
    <source>
        <dbReference type="Proteomes" id="UP000434101"/>
    </source>
</evidence>
<sequence length="213" mass="22624">MMATTHVFAGVSVAALVTTVAPEVTPAAVVAVAAICGGFAPDLDLPADHRKTLHFPVYYAGCALAAGVAALVVPTTVTVALAMFFLAAALHCVMDAAGGGLEFKPWEGTSEQAVYDHYHGRWIRPRRWIRYDGAPEDLLLASALAVPGLIVFDGPVRDLLVVLLVVSVGYTAIRKPLVVVGEWLLPKLPPRVLAVLPERILPIEDGALEERSD</sequence>
<feature type="transmembrane region" description="Helical" evidence="1">
    <location>
        <begin position="57"/>
        <end position="86"/>
    </location>
</feature>
<comment type="caution">
    <text evidence="2">The sequence shown here is derived from an EMBL/GenBank/DDBJ whole genome shotgun (WGS) entry which is preliminary data.</text>
</comment>
<keyword evidence="1" id="KW-0472">Membrane</keyword>
<evidence type="ECO:0000256" key="1">
    <source>
        <dbReference type="SAM" id="Phobius"/>
    </source>
</evidence>
<accession>A0A6B0VKA2</accession>
<dbReference type="OrthoDB" id="204671at2157"/>
<proteinExistence type="predicted"/>
<reference evidence="2 3" key="1">
    <citation type="submission" date="2020-01" db="EMBL/GenBank/DDBJ databases">
        <title>Natronorubrum sp. JWXQ-INN 674 isolated from Inner Mongolia Autonomous Region of China.</title>
        <authorList>
            <person name="Xue Q."/>
        </authorList>
    </citation>
    <scope>NUCLEOTIDE SEQUENCE [LARGE SCALE GENOMIC DNA]</scope>
    <source>
        <strain evidence="2 3">JWXQ-INN-674</strain>
    </source>
</reference>
<keyword evidence="3" id="KW-1185">Reference proteome</keyword>
<keyword evidence="2" id="KW-0378">Hydrolase</keyword>
<dbReference type="EMBL" id="WUYX01000027">
    <property type="protein sequence ID" value="MXV61958.1"/>
    <property type="molecule type" value="Genomic_DNA"/>
</dbReference>
<evidence type="ECO:0000313" key="2">
    <source>
        <dbReference type="EMBL" id="MXV61958.1"/>
    </source>
</evidence>